<comment type="caution">
    <text evidence="2">The sequence shown here is derived from an EMBL/GenBank/DDBJ whole genome shotgun (WGS) entry which is preliminary data.</text>
</comment>
<name>A0A9X1X512_9SPHI</name>
<dbReference type="GO" id="GO:0016747">
    <property type="term" value="F:acyltransferase activity, transferring groups other than amino-acyl groups"/>
    <property type="evidence" value="ECO:0007669"/>
    <property type="project" value="InterPro"/>
</dbReference>
<sequence length="164" mass="18525">MESSITTNRLKLNLITFDDHRFMRQLVNTPGWLKFIGDRNVHSDQDAIAYVDKIISTADLYYWVIRLLDDAKPIGIISFIKREYLDHPDIGFALIPEYSGQGYAFEAVSAVLDMVKADGNKIILATVMPENGKSIALLNRLGLSFQEEKELGHGKIHIYTNQPG</sequence>
<feature type="domain" description="N-acetyltransferase" evidence="1">
    <location>
        <begin position="10"/>
        <end position="164"/>
    </location>
</feature>
<proteinExistence type="predicted"/>
<keyword evidence="3" id="KW-1185">Reference proteome</keyword>
<evidence type="ECO:0000313" key="3">
    <source>
        <dbReference type="Proteomes" id="UP001139450"/>
    </source>
</evidence>
<organism evidence="2 3">
    <name type="scientific">Mucilaginibacter straminoryzae</name>
    <dbReference type="NCBI Taxonomy" id="2932774"/>
    <lineage>
        <taxon>Bacteria</taxon>
        <taxon>Pseudomonadati</taxon>
        <taxon>Bacteroidota</taxon>
        <taxon>Sphingobacteriia</taxon>
        <taxon>Sphingobacteriales</taxon>
        <taxon>Sphingobacteriaceae</taxon>
        <taxon>Mucilaginibacter</taxon>
    </lineage>
</organism>
<dbReference type="SUPFAM" id="SSF55729">
    <property type="entry name" value="Acyl-CoA N-acyltransferases (Nat)"/>
    <property type="match status" value="1"/>
</dbReference>
<dbReference type="InterPro" id="IPR016181">
    <property type="entry name" value="Acyl_CoA_acyltransferase"/>
</dbReference>
<evidence type="ECO:0000259" key="1">
    <source>
        <dbReference type="PROSITE" id="PS51186"/>
    </source>
</evidence>
<dbReference type="CDD" id="cd04301">
    <property type="entry name" value="NAT_SF"/>
    <property type="match status" value="1"/>
</dbReference>
<dbReference type="AlphaFoldDB" id="A0A9X1X512"/>
<dbReference type="Proteomes" id="UP001139450">
    <property type="component" value="Unassembled WGS sequence"/>
</dbReference>
<dbReference type="EMBL" id="JALJEJ010000004">
    <property type="protein sequence ID" value="MCJ8210205.1"/>
    <property type="molecule type" value="Genomic_DNA"/>
</dbReference>
<dbReference type="PANTHER" id="PTHR43792">
    <property type="entry name" value="GNAT FAMILY, PUTATIVE (AFU_ORTHOLOGUE AFUA_3G00765)-RELATED-RELATED"/>
    <property type="match status" value="1"/>
</dbReference>
<evidence type="ECO:0000313" key="2">
    <source>
        <dbReference type="EMBL" id="MCJ8210205.1"/>
    </source>
</evidence>
<dbReference type="Gene3D" id="3.40.630.30">
    <property type="match status" value="1"/>
</dbReference>
<dbReference type="PROSITE" id="PS51186">
    <property type="entry name" value="GNAT"/>
    <property type="match status" value="1"/>
</dbReference>
<dbReference type="PANTHER" id="PTHR43792:SF1">
    <property type="entry name" value="N-ACETYLTRANSFERASE DOMAIN-CONTAINING PROTEIN"/>
    <property type="match status" value="1"/>
</dbReference>
<protein>
    <submittedName>
        <fullName evidence="2">GNAT family N-acetyltransferase</fullName>
    </submittedName>
</protein>
<dbReference type="Pfam" id="PF13302">
    <property type="entry name" value="Acetyltransf_3"/>
    <property type="match status" value="1"/>
</dbReference>
<dbReference type="InterPro" id="IPR051531">
    <property type="entry name" value="N-acetyltransferase"/>
</dbReference>
<dbReference type="RefSeq" id="WP_245130042.1">
    <property type="nucleotide sequence ID" value="NZ_JALJEJ010000004.1"/>
</dbReference>
<reference evidence="2" key="1">
    <citation type="submission" date="2022-04" db="EMBL/GenBank/DDBJ databases">
        <title>Mucilaginibacter sp. RS28 isolated from freshwater.</title>
        <authorList>
            <person name="Ko S.-R."/>
        </authorList>
    </citation>
    <scope>NUCLEOTIDE SEQUENCE</scope>
    <source>
        <strain evidence="2">RS28</strain>
    </source>
</reference>
<accession>A0A9X1X512</accession>
<gene>
    <name evidence="2" type="ORF">MUY27_10825</name>
</gene>
<dbReference type="InterPro" id="IPR000182">
    <property type="entry name" value="GNAT_dom"/>
</dbReference>